<evidence type="ECO:0000313" key="1">
    <source>
        <dbReference type="EMBL" id="SUA45075.1"/>
    </source>
</evidence>
<evidence type="ECO:0000313" key="2">
    <source>
        <dbReference type="Proteomes" id="UP000255082"/>
    </source>
</evidence>
<organism evidence="1 2">
    <name type="scientific">Nocardia africana</name>
    <dbReference type="NCBI Taxonomy" id="134964"/>
    <lineage>
        <taxon>Bacteria</taxon>
        <taxon>Bacillati</taxon>
        <taxon>Actinomycetota</taxon>
        <taxon>Actinomycetes</taxon>
        <taxon>Mycobacteriales</taxon>
        <taxon>Nocardiaceae</taxon>
        <taxon>Nocardia</taxon>
    </lineage>
</organism>
<dbReference type="AlphaFoldDB" id="A0A378WWR6"/>
<dbReference type="EMBL" id="UGRU01000001">
    <property type="protein sequence ID" value="SUA45075.1"/>
    <property type="molecule type" value="Genomic_DNA"/>
</dbReference>
<protein>
    <submittedName>
        <fullName evidence="1">Uncharacterized protein</fullName>
    </submittedName>
</protein>
<name>A0A378WWR6_9NOCA</name>
<proteinExistence type="predicted"/>
<reference evidence="1 2" key="1">
    <citation type="submission" date="2018-06" db="EMBL/GenBank/DDBJ databases">
        <authorList>
            <consortium name="Pathogen Informatics"/>
            <person name="Doyle S."/>
        </authorList>
    </citation>
    <scope>NUCLEOTIDE SEQUENCE [LARGE SCALE GENOMIC DNA]</scope>
    <source>
        <strain evidence="1 2">NCTC13184</strain>
    </source>
</reference>
<dbReference type="Proteomes" id="UP000255082">
    <property type="component" value="Unassembled WGS sequence"/>
</dbReference>
<accession>A0A378WWR6</accession>
<sequence length="50" mass="5429">MRAQIEVAAAFGIDRAQFGVGFDRREDGECGAEEVFQHGHQAHEIASQVG</sequence>
<gene>
    <name evidence="1" type="ORF">NCTC13184_03597</name>
</gene>